<dbReference type="Gene3D" id="3.40.960.10">
    <property type="entry name" value="VSR Endonuclease"/>
    <property type="match status" value="1"/>
</dbReference>
<dbReference type="GO" id="GO:0006298">
    <property type="term" value="P:mismatch repair"/>
    <property type="evidence" value="ECO:0007669"/>
    <property type="project" value="UniProtKB-UniRule"/>
</dbReference>
<accession>A0A517VLF9</accession>
<dbReference type="OrthoDB" id="9801520at2"/>
<keyword evidence="1 6" id="KW-0540">Nuclease</keyword>
<dbReference type="GO" id="GO:0016787">
    <property type="term" value="F:hydrolase activity"/>
    <property type="evidence" value="ECO:0007669"/>
    <property type="project" value="UniProtKB-KW"/>
</dbReference>
<dbReference type="GO" id="GO:0004519">
    <property type="term" value="F:endonuclease activity"/>
    <property type="evidence" value="ECO:0007669"/>
    <property type="project" value="UniProtKB-KW"/>
</dbReference>
<dbReference type="Proteomes" id="UP000316855">
    <property type="component" value="Chromosome"/>
</dbReference>
<keyword evidence="2 6" id="KW-0255">Endonuclease</keyword>
<reference evidence="7 8" key="1">
    <citation type="submission" date="2019-02" db="EMBL/GenBank/DDBJ databases">
        <title>Deep-cultivation of Planctomycetes and their phenomic and genomic characterization uncovers novel biology.</title>
        <authorList>
            <person name="Wiegand S."/>
            <person name="Jogler M."/>
            <person name="Boedeker C."/>
            <person name="Pinto D."/>
            <person name="Vollmers J."/>
            <person name="Rivas-Marin E."/>
            <person name="Kohn T."/>
            <person name="Peeters S.H."/>
            <person name="Heuer A."/>
            <person name="Rast P."/>
            <person name="Oberbeckmann S."/>
            <person name="Bunk B."/>
            <person name="Jeske O."/>
            <person name="Meyerdierks A."/>
            <person name="Storesund J.E."/>
            <person name="Kallscheuer N."/>
            <person name="Luecker S."/>
            <person name="Lage O.M."/>
            <person name="Pohl T."/>
            <person name="Merkel B.J."/>
            <person name="Hornburger P."/>
            <person name="Mueller R.-W."/>
            <person name="Bruemmer F."/>
            <person name="Labrenz M."/>
            <person name="Spormann A.M."/>
            <person name="Op den Camp H."/>
            <person name="Overmann J."/>
            <person name="Amann R."/>
            <person name="Jetten M.S.M."/>
            <person name="Mascher T."/>
            <person name="Medema M.H."/>
            <person name="Devos D.P."/>
            <person name="Kaster A.-K."/>
            <person name="Ovreas L."/>
            <person name="Rohde M."/>
            <person name="Galperin M.Y."/>
            <person name="Jogler C."/>
        </authorList>
    </citation>
    <scope>NUCLEOTIDE SEQUENCE [LARGE SCALE GENOMIC DNA]</scope>
    <source>
        <strain evidence="7 8">Pan161</strain>
    </source>
</reference>
<name>A0A517VLF9_9PLAN</name>
<dbReference type="Pfam" id="PF03852">
    <property type="entry name" value="Vsr"/>
    <property type="match status" value="1"/>
</dbReference>
<protein>
    <recommendedName>
        <fullName evidence="6">Very short patch repair endonuclease</fullName>
        <ecNumber evidence="6">3.1.-.-</ecNumber>
    </recommendedName>
</protein>
<dbReference type="InterPro" id="IPR004603">
    <property type="entry name" value="DNA_mismatch_endonuc_vsr"/>
</dbReference>
<dbReference type="SUPFAM" id="SSF52980">
    <property type="entry name" value="Restriction endonuclease-like"/>
    <property type="match status" value="1"/>
</dbReference>
<gene>
    <name evidence="7" type="primary">vsr</name>
    <name evidence="7" type="ORF">Pan161_55390</name>
</gene>
<keyword evidence="8" id="KW-1185">Reference proteome</keyword>
<evidence type="ECO:0000313" key="8">
    <source>
        <dbReference type="Proteomes" id="UP000316855"/>
    </source>
</evidence>
<evidence type="ECO:0000256" key="2">
    <source>
        <dbReference type="ARBA" id="ARBA00022759"/>
    </source>
</evidence>
<comment type="function">
    <text evidence="6">May nick specific sequences that contain T:G mispairs resulting from m5C-deamination.</text>
</comment>
<dbReference type="EMBL" id="CP036343">
    <property type="protein sequence ID" value="QDT93852.1"/>
    <property type="molecule type" value="Genomic_DNA"/>
</dbReference>
<organism evidence="7 8">
    <name type="scientific">Gimesia algae</name>
    <dbReference type="NCBI Taxonomy" id="2527971"/>
    <lineage>
        <taxon>Bacteria</taxon>
        <taxon>Pseudomonadati</taxon>
        <taxon>Planctomycetota</taxon>
        <taxon>Planctomycetia</taxon>
        <taxon>Planctomycetales</taxon>
        <taxon>Planctomycetaceae</taxon>
        <taxon>Gimesia</taxon>
    </lineage>
</organism>
<keyword evidence="5 6" id="KW-0234">DNA repair</keyword>
<proteinExistence type="inferred from homology"/>
<evidence type="ECO:0000313" key="7">
    <source>
        <dbReference type="EMBL" id="QDT93852.1"/>
    </source>
</evidence>
<dbReference type="InterPro" id="IPR011335">
    <property type="entry name" value="Restrct_endonuc-II-like"/>
</dbReference>
<keyword evidence="3 6" id="KW-0227">DNA damage</keyword>
<dbReference type="RefSeq" id="WP_145231816.1">
    <property type="nucleotide sequence ID" value="NZ_CP036343.1"/>
</dbReference>
<evidence type="ECO:0000256" key="1">
    <source>
        <dbReference type="ARBA" id="ARBA00022722"/>
    </source>
</evidence>
<dbReference type="AlphaFoldDB" id="A0A517VLF9"/>
<dbReference type="PIRSF" id="PIRSF018267">
    <property type="entry name" value="VSR_endonuc"/>
    <property type="match status" value="1"/>
</dbReference>
<dbReference type="REBASE" id="356588">
    <property type="entry name" value="V.PbaPan161ORF55380P"/>
</dbReference>
<dbReference type="NCBIfam" id="TIGR00632">
    <property type="entry name" value="vsr"/>
    <property type="match status" value="1"/>
</dbReference>
<dbReference type="CDD" id="cd00221">
    <property type="entry name" value="Vsr"/>
    <property type="match status" value="1"/>
</dbReference>
<dbReference type="KEGG" id="gax:Pan161_55390"/>
<dbReference type="EC" id="3.1.-.-" evidence="6"/>
<evidence type="ECO:0000256" key="5">
    <source>
        <dbReference type="ARBA" id="ARBA00023204"/>
    </source>
</evidence>
<evidence type="ECO:0000256" key="3">
    <source>
        <dbReference type="ARBA" id="ARBA00022763"/>
    </source>
</evidence>
<sequence length="137" mass="16398">MDHYSKIKRSKLMSRVRSKDTKPEKIVRKLLHSTGYRFRLHRKDLPGKPDIVLPKYHAAIFVHGCFWHGHDCPKGRRPITNREFWDDKLEKNKKRDARNTKLLKSEGWKVIVIWECETQKPDTLQKKLKKRLSIEKA</sequence>
<keyword evidence="4 6" id="KW-0378">Hydrolase</keyword>
<comment type="similarity">
    <text evidence="6">Belongs to the vsr family.</text>
</comment>
<evidence type="ECO:0000256" key="4">
    <source>
        <dbReference type="ARBA" id="ARBA00022801"/>
    </source>
</evidence>
<evidence type="ECO:0000256" key="6">
    <source>
        <dbReference type="PIRNR" id="PIRNR018267"/>
    </source>
</evidence>